<protein>
    <submittedName>
        <fullName evidence="2">Uncharacterized protein</fullName>
    </submittedName>
</protein>
<feature type="transmembrane region" description="Helical" evidence="1">
    <location>
        <begin position="294"/>
        <end position="317"/>
    </location>
</feature>
<reference evidence="2 3" key="1">
    <citation type="journal article" date="2020" name="Nature">
        <title>Isolation of an archaeon at the prokaryote-eukaryote interface.</title>
        <authorList>
            <person name="Imachi H."/>
            <person name="Nobu M.K."/>
            <person name="Nakahara N."/>
            <person name="Morono Y."/>
            <person name="Ogawara M."/>
            <person name="Takaki Y."/>
            <person name="Takano Y."/>
            <person name="Uematsu K."/>
            <person name="Ikuta T."/>
            <person name="Ito M."/>
            <person name="Matsui Y."/>
            <person name="Miyazaki M."/>
            <person name="Murata K."/>
            <person name="Saito Y."/>
            <person name="Sakai S."/>
            <person name="Song C."/>
            <person name="Tasumi E."/>
            <person name="Yamanaka Y."/>
            <person name="Yamaguchi T."/>
            <person name="Kamagata Y."/>
            <person name="Tamaki H."/>
            <person name="Takai K."/>
        </authorList>
    </citation>
    <scope>NUCLEOTIDE SEQUENCE [LARGE SCALE GENOMIC DNA]</scope>
    <source>
        <strain evidence="2 3">MK-D1</strain>
    </source>
</reference>
<evidence type="ECO:0000256" key="1">
    <source>
        <dbReference type="SAM" id="Phobius"/>
    </source>
</evidence>
<sequence length="328" mass="38633">MENLDDVLPYLKLRDGEEILFAKRFEGAIPITWLAKYHEPEKFPEHLITIKKEHYFFDQLDIITNFRLIKFGINYIYMEKDRVTPLSEIFHHENLFLWVNLEDIIDFNVHFELVKDGYGGMGFKFIGKGRLIVKENPLHFTGYNYEEYCQVRDIAVKLLKFDKQEIDKNEDMKIQEIIKNVDKMSVPMFLGVIIIGLFVFVLSTPIDAQNLSEFILFHPFVSLYAVYMLFFLLFNIITRWILHQKSKEKKFFTLMKFSFAWYIGPGYSLAFFGIGIGVLMVYGGLSSVMDNKLIALLISLGFWELVLVFAFGFDIYIHKKKKKSKKSH</sequence>
<dbReference type="KEGG" id="psyt:DSAG12_01358"/>
<organism evidence="2 3">
    <name type="scientific">Promethearchaeum syntrophicum</name>
    <dbReference type="NCBI Taxonomy" id="2594042"/>
    <lineage>
        <taxon>Archaea</taxon>
        <taxon>Promethearchaeati</taxon>
        <taxon>Promethearchaeota</taxon>
        <taxon>Promethearchaeia</taxon>
        <taxon>Promethearchaeales</taxon>
        <taxon>Promethearchaeaceae</taxon>
        <taxon>Promethearchaeum</taxon>
    </lineage>
</organism>
<keyword evidence="1" id="KW-1133">Transmembrane helix</keyword>
<keyword evidence="1" id="KW-0812">Transmembrane</keyword>
<reference evidence="2 3" key="2">
    <citation type="journal article" date="2024" name="Int. J. Syst. Evol. Microbiol.">
        <title>Promethearchaeum syntrophicum gen. nov., sp. nov., an anaerobic, obligately syntrophic archaeon, the first isolate of the lineage 'Asgard' archaea, and proposal of the new archaeal phylum Promethearchaeota phyl. nov. and kingdom Promethearchaeati regn. nov.</title>
        <authorList>
            <person name="Imachi H."/>
            <person name="Nobu M.K."/>
            <person name="Kato S."/>
            <person name="Takaki Y."/>
            <person name="Miyazaki M."/>
            <person name="Miyata M."/>
            <person name="Ogawara M."/>
            <person name="Saito Y."/>
            <person name="Sakai S."/>
            <person name="Tahara Y.O."/>
            <person name="Takano Y."/>
            <person name="Tasumi E."/>
            <person name="Uematsu K."/>
            <person name="Yoshimura T."/>
            <person name="Itoh T."/>
            <person name="Ohkuma M."/>
            <person name="Takai K."/>
        </authorList>
    </citation>
    <scope>NUCLEOTIDE SEQUENCE [LARGE SCALE GENOMIC DNA]</scope>
    <source>
        <strain evidence="2 3">MK-D1</strain>
    </source>
</reference>
<dbReference type="RefSeq" id="WP_147662437.1">
    <property type="nucleotide sequence ID" value="NZ_CP042905.2"/>
</dbReference>
<dbReference type="AlphaFoldDB" id="A0A5B9D8W3"/>
<proteinExistence type="predicted"/>
<evidence type="ECO:0000313" key="3">
    <source>
        <dbReference type="Proteomes" id="UP000321408"/>
    </source>
</evidence>
<gene>
    <name evidence="2" type="ORF">DSAG12_01358</name>
</gene>
<dbReference type="GeneID" id="41329349"/>
<evidence type="ECO:0000313" key="2">
    <source>
        <dbReference type="EMBL" id="QEE15532.1"/>
    </source>
</evidence>
<dbReference type="EMBL" id="CP042905">
    <property type="protein sequence ID" value="QEE15532.1"/>
    <property type="molecule type" value="Genomic_DNA"/>
</dbReference>
<accession>A0A5B9D8W3</accession>
<keyword evidence="1" id="KW-0472">Membrane</keyword>
<name>A0A5B9D8W3_9ARCH</name>
<feature type="transmembrane region" description="Helical" evidence="1">
    <location>
        <begin position="184"/>
        <end position="203"/>
    </location>
</feature>
<feature type="transmembrane region" description="Helical" evidence="1">
    <location>
        <begin position="259"/>
        <end position="282"/>
    </location>
</feature>
<feature type="transmembrane region" description="Helical" evidence="1">
    <location>
        <begin position="215"/>
        <end position="238"/>
    </location>
</feature>
<keyword evidence="3" id="KW-1185">Reference proteome</keyword>
<dbReference type="Proteomes" id="UP000321408">
    <property type="component" value="Chromosome"/>
</dbReference>